<evidence type="ECO:0000256" key="5">
    <source>
        <dbReference type="ARBA" id="ARBA00023163"/>
    </source>
</evidence>
<protein>
    <recommendedName>
        <fullName evidence="10">Homeobox domain-containing protein</fullName>
    </recommendedName>
</protein>
<dbReference type="GO" id="GO:0006355">
    <property type="term" value="P:regulation of DNA-templated transcription"/>
    <property type="evidence" value="ECO:0007669"/>
    <property type="project" value="InterPro"/>
</dbReference>
<evidence type="ECO:0000256" key="4">
    <source>
        <dbReference type="ARBA" id="ARBA00023155"/>
    </source>
</evidence>
<evidence type="ECO:0000256" key="8">
    <source>
        <dbReference type="PROSITE-ProRule" id="PRU00108"/>
    </source>
</evidence>
<evidence type="ECO:0000256" key="9">
    <source>
        <dbReference type="SAM" id="MobiDB-lite"/>
    </source>
</evidence>
<dbReference type="GO" id="GO:0001654">
    <property type="term" value="P:eye development"/>
    <property type="evidence" value="ECO:0007669"/>
    <property type="project" value="UniProtKB-ARBA"/>
</dbReference>
<evidence type="ECO:0000256" key="7">
    <source>
        <dbReference type="ARBA" id="ARBA00038021"/>
    </source>
</evidence>
<dbReference type="InterPro" id="IPR008422">
    <property type="entry name" value="KN_HD"/>
</dbReference>
<gene>
    <name evidence="11" type="ORF">CEUTPL_LOCUS1901</name>
</gene>
<dbReference type="PROSITE" id="PS50071">
    <property type="entry name" value="HOMEOBOX_2"/>
    <property type="match status" value="1"/>
</dbReference>
<feature type="DNA-binding region" description="Homeobox" evidence="8">
    <location>
        <begin position="78"/>
        <end position="140"/>
    </location>
</feature>
<comment type="subcellular location">
    <subcellularLocation>
        <location evidence="1 8">Nucleus</location>
    </subcellularLocation>
</comment>
<keyword evidence="3 8" id="KW-0238">DNA-binding</keyword>
<evidence type="ECO:0000259" key="10">
    <source>
        <dbReference type="PROSITE" id="PS50071"/>
    </source>
</evidence>
<dbReference type="Proteomes" id="UP001152799">
    <property type="component" value="Chromosome 10"/>
</dbReference>
<name>A0A9N9MF27_9CUCU</name>
<keyword evidence="2" id="KW-0805">Transcription regulation</keyword>
<keyword evidence="12" id="KW-1185">Reference proteome</keyword>
<dbReference type="InterPro" id="IPR009057">
    <property type="entry name" value="Homeodomain-like_sf"/>
</dbReference>
<reference evidence="11" key="1">
    <citation type="submission" date="2022-01" db="EMBL/GenBank/DDBJ databases">
        <authorList>
            <person name="King R."/>
        </authorList>
    </citation>
    <scope>NUCLEOTIDE SEQUENCE</scope>
</reference>
<feature type="region of interest" description="Disordered" evidence="9">
    <location>
        <begin position="1"/>
        <end position="28"/>
    </location>
</feature>
<evidence type="ECO:0000313" key="11">
    <source>
        <dbReference type="EMBL" id="CAG9761194.1"/>
    </source>
</evidence>
<dbReference type="GO" id="GO:0005634">
    <property type="term" value="C:nucleus"/>
    <property type="evidence" value="ECO:0007669"/>
    <property type="project" value="UniProtKB-SubCell"/>
</dbReference>
<keyword evidence="4 8" id="KW-0371">Homeobox</keyword>
<keyword evidence="5" id="KW-0804">Transcription</keyword>
<dbReference type="GO" id="GO:0009887">
    <property type="term" value="P:animal organ morphogenesis"/>
    <property type="evidence" value="ECO:0007669"/>
    <property type="project" value="UniProtKB-ARBA"/>
</dbReference>
<dbReference type="FunFam" id="1.10.10.60:FF:000059">
    <property type="entry name" value="TGFB-induced factor homeobox 1"/>
    <property type="match status" value="1"/>
</dbReference>
<feature type="domain" description="Homeobox" evidence="10">
    <location>
        <begin position="76"/>
        <end position="139"/>
    </location>
</feature>
<dbReference type="SMART" id="SM00389">
    <property type="entry name" value="HOX"/>
    <property type="match status" value="1"/>
</dbReference>
<dbReference type="InterPro" id="IPR001356">
    <property type="entry name" value="HD"/>
</dbReference>
<dbReference type="OrthoDB" id="10056939at2759"/>
<evidence type="ECO:0000256" key="2">
    <source>
        <dbReference type="ARBA" id="ARBA00023015"/>
    </source>
</evidence>
<dbReference type="EMBL" id="OU892286">
    <property type="protein sequence ID" value="CAG9761194.1"/>
    <property type="molecule type" value="Genomic_DNA"/>
</dbReference>
<proteinExistence type="inferred from homology"/>
<evidence type="ECO:0000256" key="1">
    <source>
        <dbReference type="ARBA" id="ARBA00004123"/>
    </source>
</evidence>
<feature type="region of interest" description="Disordered" evidence="9">
    <location>
        <begin position="40"/>
        <end position="77"/>
    </location>
</feature>
<organism evidence="11 12">
    <name type="scientific">Ceutorhynchus assimilis</name>
    <name type="common">cabbage seed weevil</name>
    <dbReference type="NCBI Taxonomy" id="467358"/>
    <lineage>
        <taxon>Eukaryota</taxon>
        <taxon>Metazoa</taxon>
        <taxon>Ecdysozoa</taxon>
        <taxon>Arthropoda</taxon>
        <taxon>Hexapoda</taxon>
        <taxon>Insecta</taxon>
        <taxon>Pterygota</taxon>
        <taxon>Neoptera</taxon>
        <taxon>Endopterygota</taxon>
        <taxon>Coleoptera</taxon>
        <taxon>Polyphaga</taxon>
        <taxon>Cucujiformia</taxon>
        <taxon>Curculionidae</taxon>
        <taxon>Ceutorhynchinae</taxon>
        <taxon>Ceutorhynchus</taxon>
    </lineage>
</organism>
<dbReference type="PANTHER" id="PTHR11850">
    <property type="entry name" value="HOMEOBOX PROTEIN TRANSCRIPTION FACTORS"/>
    <property type="match status" value="1"/>
</dbReference>
<evidence type="ECO:0000313" key="12">
    <source>
        <dbReference type="Proteomes" id="UP001152799"/>
    </source>
</evidence>
<accession>A0A9N9MF27</accession>
<comment type="similarity">
    <text evidence="7">Belongs to the TALE/TGIF homeobox family.</text>
</comment>
<evidence type="ECO:0000256" key="6">
    <source>
        <dbReference type="ARBA" id="ARBA00023242"/>
    </source>
</evidence>
<dbReference type="SUPFAM" id="SSF46689">
    <property type="entry name" value="Homeodomain-like"/>
    <property type="match status" value="1"/>
</dbReference>
<dbReference type="CDD" id="cd00086">
    <property type="entry name" value="homeodomain"/>
    <property type="match status" value="1"/>
</dbReference>
<dbReference type="Gene3D" id="1.10.10.60">
    <property type="entry name" value="Homeodomain-like"/>
    <property type="match status" value="1"/>
</dbReference>
<feature type="compositionally biased region" description="Polar residues" evidence="9">
    <location>
        <begin position="67"/>
        <end position="77"/>
    </location>
</feature>
<dbReference type="GO" id="GO:0048646">
    <property type="term" value="P:anatomical structure formation involved in morphogenesis"/>
    <property type="evidence" value="ECO:0007669"/>
    <property type="project" value="UniProtKB-ARBA"/>
</dbReference>
<dbReference type="Pfam" id="PF05920">
    <property type="entry name" value="Homeobox_KN"/>
    <property type="match status" value="1"/>
</dbReference>
<feature type="compositionally biased region" description="Basic and acidic residues" evidence="9">
    <location>
        <begin position="1"/>
        <end position="13"/>
    </location>
</feature>
<sequence>MDKFAEVNRENKEPGGNWSDSSSTSTSLYGDCEDEICLYIPSGTSSSDSGSEDETCPKKRRRKIPLDSSQPSTSNTLVRKRRCNLPKEAIKIMKRWLCDNKYNAYPSDSDKLMIARVTGLTVLQVCNWFINARRRILPELIRREGNDPSYYTITHRGKRMSLAANNGWHKYESRDRVGRPESDLTEEERREFQLTETDEEDYAWSCFYRKNQVPKSNFAPSVPKVIVECIPQLSVAELATIRENGVLVETEVAQNNVIEKEENK</sequence>
<keyword evidence="6 8" id="KW-0539">Nucleus</keyword>
<dbReference type="InterPro" id="IPR050224">
    <property type="entry name" value="TALE_homeobox"/>
</dbReference>
<dbReference type="GO" id="GO:0000987">
    <property type="term" value="F:cis-regulatory region sequence-specific DNA binding"/>
    <property type="evidence" value="ECO:0007669"/>
    <property type="project" value="UniProtKB-ARBA"/>
</dbReference>
<evidence type="ECO:0000256" key="3">
    <source>
        <dbReference type="ARBA" id="ARBA00023125"/>
    </source>
</evidence>
<dbReference type="AlphaFoldDB" id="A0A9N9MF27"/>